<dbReference type="AlphaFoldDB" id="A0A916UFY2"/>
<gene>
    <name evidence="1" type="ORF">GCM10010994_32570</name>
</gene>
<proteinExistence type="predicted"/>
<reference evidence="1" key="1">
    <citation type="journal article" date="2014" name="Int. J. Syst. Evol. Microbiol.">
        <title>Complete genome sequence of Corynebacterium casei LMG S-19264T (=DSM 44701T), isolated from a smear-ripened cheese.</title>
        <authorList>
            <consortium name="US DOE Joint Genome Institute (JGI-PGF)"/>
            <person name="Walter F."/>
            <person name="Albersmeier A."/>
            <person name="Kalinowski J."/>
            <person name="Ruckert C."/>
        </authorList>
    </citation>
    <scope>NUCLEOTIDE SEQUENCE</scope>
    <source>
        <strain evidence="1">CGMCC 1.12919</strain>
    </source>
</reference>
<evidence type="ECO:0000313" key="2">
    <source>
        <dbReference type="Proteomes" id="UP000637002"/>
    </source>
</evidence>
<dbReference type="EMBL" id="BMGG01000005">
    <property type="protein sequence ID" value="GGC71581.1"/>
    <property type="molecule type" value="Genomic_DNA"/>
</dbReference>
<protein>
    <submittedName>
        <fullName evidence="1">Uncharacterized protein</fullName>
    </submittedName>
</protein>
<reference evidence="1" key="2">
    <citation type="submission" date="2020-09" db="EMBL/GenBank/DDBJ databases">
        <authorList>
            <person name="Sun Q."/>
            <person name="Zhou Y."/>
        </authorList>
    </citation>
    <scope>NUCLEOTIDE SEQUENCE</scope>
    <source>
        <strain evidence="1">CGMCC 1.12919</strain>
    </source>
</reference>
<evidence type="ECO:0000313" key="1">
    <source>
        <dbReference type="EMBL" id="GGC71581.1"/>
    </source>
</evidence>
<organism evidence="1 2">
    <name type="scientific">Chelatococcus reniformis</name>
    <dbReference type="NCBI Taxonomy" id="1494448"/>
    <lineage>
        <taxon>Bacteria</taxon>
        <taxon>Pseudomonadati</taxon>
        <taxon>Pseudomonadota</taxon>
        <taxon>Alphaproteobacteria</taxon>
        <taxon>Hyphomicrobiales</taxon>
        <taxon>Chelatococcaceae</taxon>
        <taxon>Chelatococcus</taxon>
    </lineage>
</organism>
<sequence length="62" mass="6033">MGLGDGEGVGIGAGIAAAAPGAPEDRMRHPEQCGWGCAPARRAGAAIMWRGAVGHPLAASAP</sequence>
<accession>A0A916UFY2</accession>
<keyword evidence="2" id="KW-1185">Reference proteome</keyword>
<name>A0A916UFY2_9HYPH</name>
<dbReference type="Proteomes" id="UP000637002">
    <property type="component" value="Unassembled WGS sequence"/>
</dbReference>
<comment type="caution">
    <text evidence="1">The sequence shown here is derived from an EMBL/GenBank/DDBJ whole genome shotgun (WGS) entry which is preliminary data.</text>
</comment>